<dbReference type="Pfam" id="PF07876">
    <property type="entry name" value="Dabb"/>
    <property type="match status" value="1"/>
</dbReference>
<organism evidence="3 4">
    <name type="scientific">Xenorhabdus bovienii str. puntauvense</name>
    <dbReference type="NCBI Taxonomy" id="1398201"/>
    <lineage>
        <taxon>Bacteria</taxon>
        <taxon>Pseudomonadati</taxon>
        <taxon>Pseudomonadota</taxon>
        <taxon>Gammaproteobacteria</taxon>
        <taxon>Enterobacterales</taxon>
        <taxon>Morganellaceae</taxon>
        <taxon>Xenorhabdus</taxon>
    </lineage>
</organism>
<evidence type="ECO:0000313" key="4">
    <source>
        <dbReference type="Proteomes" id="UP000028511"/>
    </source>
</evidence>
<dbReference type="PROSITE" id="PS51502">
    <property type="entry name" value="S_R_A_B_BARREL"/>
    <property type="match status" value="1"/>
</dbReference>
<dbReference type="SMART" id="SM00886">
    <property type="entry name" value="Dabb"/>
    <property type="match status" value="1"/>
</dbReference>
<dbReference type="Proteomes" id="UP000028511">
    <property type="component" value="Unassembled WGS sequence"/>
</dbReference>
<dbReference type="InterPro" id="IPR011008">
    <property type="entry name" value="Dimeric_a/b-barrel"/>
</dbReference>
<dbReference type="InterPro" id="IPR044662">
    <property type="entry name" value="HS1/DABB1-like"/>
</dbReference>
<evidence type="ECO:0000259" key="2">
    <source>
        <dbReference type="PROSITE" id="PS51502"/>
    </source>
</evidence>
<dbReference type="HOGENOM" id="CLU_080664_4_2_6"/>
<evidence type="ECO:0000256" key="1">
    <source>
        <dbReference type="ARBA" id="ARBA00011738"/>
    </source>
</evidence>
<evidence type="ECO:0000313" key="3">
    <source>
        <dbReference type="EMBL" id="CDG99430.1"/>
    </source>
</evidence>
<dbReference type="InterPro" id="IPR013097">
    <property type="entry name" value="Dabb"/>
</dbReference>
<dbReference type="Gene3D" id="3.30.70.100">
    <property type="match status" value="1"/>
</dbReference>
<accession>A0A077NP38</accession>
<dbReference type="SUPFAM" id="SSF54909">
    <property type="entry name" value="Dimeric alpha+beta barrel"/>
    <property type="match status" value="1"/>
</dbReference>
<dbReference type="RefSeq" id="WP_038208754.1">
    <property type="nucleotide sequence ID" value="NZ_CAWLWN010000088.1"/>
</dbReference>
<dbReference type="PANTHER" id="PTHR33178">
    <property type="match status" value="1"/>
</dbReference>
<name>A0A077NP38_XENBV</name>
<dbReference type="PANTHER" id="PTHR33178:SF10">
    <property type="entry name" value="STRESS-RESPONSE A_B BARREL DOMAIN-CONTAINING PROTEIN"/>
    <property type="match status" value="1"/>
</dbReference>
<proteinExistence type="predicted"/>
<feature type="domain" description="Stress-response A/B barrel" evidence="2">
    <location>
        <begin position="2"/>
        <end position="101"/>
    </location>
</feature>
<comment type="caution">
    <text evidence="3">The sequence shown here is derived from an EMBL/GenBank/DDBJ whole genome shotgun (WGS) entry which is preliminary data.</text>
</comment>
<protein>
    <submittedName>
        <fullName evidence="3">Putative Stress responsive alpha-beta barrel domain protein</fullName>
    </submittedName>
</protein>
<dbReference type="EMBL" id="CBSW010000305">
    <property type="protein sequence ID" value="CDG99430.1"/>
    <property type="molecule type" value="Genomic_DNA"/>
</dbReference>
<gene>
    <name evidence="3" type="ORF">XBP1_960031</name>
</gene>
<reference evidence="3" key="1">
    <citation type="submission" date="2013-07" db="EMBL/GenBank/DDBJ databases">
        <title>Sub-species coevolution in mutualistic symbiosis.</title>
        <authorList>
            <person name="Murfin K."/>
            <person name="Klassen J."/>
            <person name="Lee M."/>
            <person name="Forst S."/>
            <person name="Stock P."/>
            <person name="Goodrich-Blair H."/>
        </authorList>
    </citation>
    <scope>NUCLEOTIDE SEQUENCE [LARGE SCALE GENOMIC DNA]</scope>
    <source>
        <strain evidence="3">Puntauvense</strain>
    </source>
</reference>
<dbReference type="AlphaFoldDB" id="A0A077NP38"/>
<sequence length="103" mass="11879">MIEHLVSYKFKNNLLDDDIKSVLDKLVSMPQSIPEIRHASWHLNSSLEGRDQGYCYLLRLEFDDQFQLEHYLASPAHTALCDDILFPALEDGLNSLIVFDITQ</sequence>
<comment type="subunit">
    <text evidence="1">Homodimer.</text>
</comment>